<reference evidence="5 6" key="1">
    <citation type="submission" date="2016-11" db="EMBL/GenBank/DDBJ databases">
        <title>Mixed transmission modes and dynamic genome evolution in an obligate animal-bacterial symbiosis.</title>
        <authorList>
            <person name="Russell S.L."/>
            <person name="Corbett-Detig R.B."/>
            <person name="Cavanaugh C.M."/>
        </authorList>
    </citation>
    <scope>NUCLEOTIDE SEQUENCE [LARGE SCALE GENOMIC DNA]</scope>
    <source>
        <strain evidence="5">Sveles-Q1</strain>
    </source>
</reference>
<feature type="domain" description="PAC" evidence="3">
    <location>
        <begin position="323"/>
        <end position="375"/>
    </location>
</feature>
<dbReference type="InterPro" id="IPR029787">
    <property type="entry name" value="Nucleotide_cyclase"/>
</dbReference>
<dbReference type="Pfam" id="PF00989">
    <property type="entry name" value="PAS"/>
    <property type="match status" value="1"/>
</dbReference>
<organism evidence="5 6">
    <name type="scientific">Solemya pervernicosa gill symbiont</name>
    <dbReference type="NCBI Taxonomy" id="642797"/>
    <lineage>
        <taxon>Bacteria</taxon>
        <taxon>Pseudomonadati</taxon>
        <taxon>Pseudomonadota</taxon>
        <taxon>Gammaproteobacteria</taxon>
        <taxon>sulfur-oxidizing symbionts</taxon>
    </lineage>
</organism>
<dbReference type="PANTHER" id="PTHR46663">
    <property type="entry name" value="DIGUANYLATE CYCLASE DGCT-RELATED"/>
    <property type="match status" value="1"/>
</dbReference>
<evidence type="ECO:0000256" key="1">
    <source>
        <dbReference type="ARBA" id="ARBA00001946"/>
    </source>
</evidence>
<dbReference type="CDD" id="cd00130">
    <property type="entry name" value="PAS"/>
    <property type="match status" value="3"/>
</dbReference>
<dbReference type="OrthoDB" id="8416215at2"/>
<dbReference type="PROSITE" id="PS50113">
    <property type="entry name" value="PAC"/>
    <property type="match status" value="2"/>
</dbReference>
<dbReference type="InterPro" id="IPR013656">
    <property type="entry name" value="PAS_4"/>
</dbReference>
<dbReference type="PROSITE" id="PS50887">
    <property type="entry name" value="GGDEF"/>
    <property type="match status" value="1"/>
</dbReference>
<evidence type="ECO:0000259" key="4">
    <source>
        <dbReference type="PROSITE" id="PS50887"/>
    </source>
</evidence>
<evidence type="ECO:0000259" key="2">
    <source>
        <dbReference type="PROSITE" id="PS50112"/>
    </source>
</evidence>
<dbReference type="InterPro" id="IPR052163">
    <property type="entry name" value="DGC-Regulatory_Protein"/>
</dbReference>
<dbReference type="SUPFAM" id="SSF55073">
    <property type="entry name" value="Nucleotide cyclase"/>
    <property type="match status" value="1"/>
</dbReference>
<dbReference type="FunFam" id="3.30.70.270:FF:000001">
    <property type="entry name" value="Diguanylate cyclase domain protein"/>
    <property type="match status" value="1"/>
</dbReference>
<feature type="domain" description="PAS" evidence="2">
    <location>
        <begin position="6"/>
        <end position="77"/>
    </location>
</feature>
<dbReference type="CDD" id="cd01949">
    <property type="entry name" value="GGDEF"/>
    <property type="match status" value="1"/>
</dbReference>
<evidence type="ECO:0000259" key="3">
    <source>
        <dbReference type="PROSITE" id="PS50113"/>
    </source>
</evidence>
<dbReference type="Gene3D" id="3.30.70.270">
    <property type="match status" value="1"/>
</dbReference>
<dbReference type="InterPro" id="IPR000014">
    <property type="entry name" value="PAS"/>
</dbReference>
<dbReference type="SUPFAM" id="SSF55785">
    <property type="entry name" value="PYP-like sensor domain (PAS domain)"/>
    <property type="match status" value="3"/>
</dbReference>
<dbReference type="GO" id="GO:0003824">
    <property type="term" value="F:catalytic activity"/>
    <property type="evidence" value="ECO:0007669"/>
    <property type="project" value="UniProtKB-ARBA"/>
</dbReference>
<dbReference type="Pfam" id="PF00990">
    <property type="entry name" value="GGDEF"/>
    <property type="match status" value="1"/>
</dbReference>
<protein>
    <recommendedName>
        <fullName evidence="7">Diguanylate cyclase</fullName>
    </recommendedName>
</protein>
<dbReference type="InterPro" id="IPR013767">
    <property type="entry name" value="PAS_fold"/>
</dbReference>
<dbReference type="AlphaFoldDB" id="A0A1T2L1M6"/>
<comment type="caution">
    <text evidence="5">The sequence shown here is derived from an EMBL/GenBank/DDBJ whole genome shotgun (WGS) entry which is preliminary data.</text>
</comment>
<evidence type="ECO:0000313" key="5">
    <source>
        <dbReference type="EMBL" id="OOZ38846.1"/>
    </source>
</evidence>
<feature type="domain" description="GGDEF" evidence="4">
    <location>
        <begin position="407"/>
        <end position="540"/>
    </location>
</feature>
<keyword evidence="6" id="KW-1185">Reference proteome</keyword>
<dbReference type="NCBIfam" id="TIGR00254">
    <property type="entry name" value="GGDEF"/>
    <property type="match status" value="1"/>
</dbReference>
<dbReference type="InterPro" id="IPR035965">
    <property type="entry name" value="PAS-like_dom_sf"/>
</dbReference>
<dbReference type="SMART" id="SM00091">
    <property type="entry name" value="PAS"/>
    <property type="match status" value="3"/>
</dbReference>
<comment type="cofactor">
    <cofactor evidence="1">
        <name>Mg(2+)</name>
        <dbReference type="ChEBI" id="CHEBI:18420"/>
    </cofactor>
</comment>
<dbReference type="PROSITE" id="PS50112">
    <property type="entry name" value="PAS"/>
    <property type="match status" value="2"/>
</dbReference>
<feature type="domain" description="PAS" evidence="2">
    <location>
        <begin position="250"/>
        <end position="296"/>
    </location>
</feature>
<dbReference type="InterPro" id="IPR043128">
    <property type="entry name" value="Rev_trsase/Diguanyl_cyclase"/>
</dbReference>
<dbReference type="SMART" id="SM00267">
    <property type="entry name" value="GGDEF"/>
    <property type="match status" value="1"/>
</dbReference>
<accession>A0A1T2L1M6</accession>
<dbReference type="Gene3D" id="3.30.450.20">
    <property type="entry name" value="PAS domain"/>
    <property type="match status" value="3"/>
</dbReference>
<evidence type="ECO:0008006" key="7">
    <source>
        <dbReference type="Google" id="ProtNLM"/>
    </source>
</evidence>
<dbReference type="NCBIfam" id="TIGR00229">
    <property type="entry name" value="sensory_box"/>
    <property type="match status" value="3"/>
</dbReference>
<proteinExistence type="predicted"/>
<dbReference type="InterPro" id="IPR001610">
    <property type="entry name" value="PAC"/>
</dbReference>
<gene>
    <name evidence="5" type="ORF">BOW53_13905</name>
</gene>
<evidence type="ECO:0000313" key="6">
    <source>
        <dbReference type="Proteomes" id="UP000191110"/>
    </source>
</evidence>
<dbReference type="Pfam" id="PF13426">
    <property type="entry name" value="PAS_9"/>
    <property type="match status" value="1"/>
</dbReference>
<dbReference type="InterPro" id="IPR000700">
    <property type="entry name" value="PAS-assoc_C"/>
</dbReference>
<sequence length="542" mass="61248">MSSECGQAFLDTLLSSITELVILLDRSGRIVRFNRACETLSGYSEEEAIGKTIWSLLFSAHQQSTIQGRFESLRRDQFPFQYQNHLFTREGEKYSIKWTNTALIDRKGEIDGIVCTGNNITELRRSKKRAEMFERIVSASSGHLSFVDSNYIYRAVNNAYLEAHNLSYEEIVDTHVADLLGQEIFEDIKPRIDRCLAGETISYQGWFDFKGPGRRLMDVSYSPAKDHNDKIIGMVVNARDISDQNEAESERRLAAKVFQNAGDAILITDSKGNILEVNPAFCAISGYERSEVLGKNPNFGKSGRHDHAFYEAMWKGLLNFGRWEGEVWDRRKNGEVYPKWLKITAVADATGQVNHYVGIFSDISEQKAQVDRLQRLAHHDPLTELPNRALFYDRLSQAIVQARRDERRIAVMFIDLDYFKVINDEHGHDVGDRLLCGVADRLSGCVRESDTVARLGGDEFTAILTDIANPEAATAVAEKMSASLKKPISIGRNRLHVSCSIGISIFPDCCTTADELIKCADNALYRSKHLGRDRHTLFLNKE</sequence>
<dbReference type="InterPro" id="IPR000160">
    <property type="entry name" value="GGDEF_dom"/>
</dbReference>
<dbReference type="EMBL" id="MPRL01000071">
    <property type="protein sequence ID" value="OOZ38846.1"/>
    <property type="molecule type" value="Genomic_DNA"/>
</dbReference>
<name>A0A1T2L1M6_9GAMM</name>
<feature type="domain" description="PAC" evidence="3">
    <location>
        <begin position="80"/>
        <end position="132"/>
    </location>
</feature>
<dbReference type="SMART" id="SM00086">
    <property type="entry name" value="PAC"/>
    <property type="match status" value="3"/>
</dbReference>
<dbReference type="GO" id="GO:0006355">
    <property type="term" value="P:regulation of DNA-templated transcription"/>
    <property type="evidence" value="ECO:0007669"/>
    <property type="project" value="InterPro"/>
</dbReference>
<dbReference type="Proteomes" id="UP000191110">
    <property type="component" value="Unassembled WGS sequence"/>
</dbReference>
<dbReference type="RefSeq" id="WP_078484691.1">
    <property type="nucleotide sequence ID" value="NZ_MPRL01000071.1"/>
</dbReference>
<dbReference type="Pfam" id="PF08448">
    <property type="entry name" value="PAS_4"/>
    <property type="match status" value="1"/>
</dbReference>
<dbReference type="PANTHER" id="PTHR46663:SF3">
    <property type="entry name" value="SLL0267 PROTEIN"/>
    <property type="match status" value="1"/>
</dbReference>